<feature type="domain" description="HTH merR-type" evidence="5">
    <location>
        <begin position="1"/>
        <end position="71"/>
    </location>
</feature>
<dbReference type="Pfam" id="PF07739">
    <property type="entry name" value="TipAS"/>
    <property type="match status" value="1"/>
</dbReference>
<dbReference type="InterPro" id="IPR000551">
    <property type="entry name" value="MerR-type_HTH_dom"/>
</dbReference>
<evidence type="ECO:0000259" key="5">
    <source>
        <dbReference type="PROSITE" id="PS50937"/>
    </source>
</evidence>
<dbReference type="InterPro" id="IPR036244">
    <property type="entry name" value="TipA-like_antibiotic-bd"/>
</dbReference>
<dbReference type="Gene3D" id="1.10.490.50">
    <property type="entry name" value="Antibiotic binding domain of TipA-like multidrug resistance regulators"/>
    <property type="match status" value="1"/>
</dbReference>
<comment type="caution">
    <text evidence="6">The sequence shown here is derived from an EMBL/GenBank/DDBJ whole genome shotgun (WGS) entry which is preliminary data.</text>
</comment>
<evidence type="ECO:0000256" key="2">
    <source>
        <dbReference type="ARBA" id="ARBA00023125"/>
    </source>
</evidence>
<dbReference type="PANTHER" id="PTHR30204:SF90">
    <property type="entry name" value="HTH-TYPE TRANSCRIPTIONAL ACTIVATOR MTA"/>
    <property type="match status" value="1"/>
</dbReference>
<keyword evidence="1" id="KW-0805">Transcription regulation</keyword>
<evidence type="ECO:0000256" key="1">
    <source>
        <dbReference type="ARBA" id="ARBA00023015"/>
    </source>
</evidence>
<dbReference type="SUPFAM" id="SSF46955">
    <property type="entry name" value="Putative DNA-binding domain"/>
    <property type="match status" value="1"/>
</dbReference>
<accession>A0ABT6NF88</accession>
<dbReference type="InterPro" id="IPR009061">
    <property type="entry name" value="DNA-bd_dom_put_sf"/>
</dbReference>
<evidence type="ECO:0000313" key="6">
    <source>
        <dbReference type="EMBL" id="MDH8679099.1"/>
    </source>
</evidence>
<reference evidence="6 7" key="1">
    <citation type="submission" date="2023-04" db="EMBL/GenBank/DDBJ databases">
        <title>Fusibacter bizertensis strain WBS, isolated from littoral bottom sediments of the Arctic seas - biochemical and genomic analysis.</title>
        <authorList>
            <person name="Brioukhanov A.L."/>
        </authorList>
    </citation>
    <scope>NUCLEOTIDE SEQUENCE [LARGE SCALE GENOMIC DNA]</scope>
    <source>
        <strain evidence="6 7">WBS</strain>
    </source>
</reference>
<dbReference type="PRINTS" id="PR00040">
    <property type="entry name" value="HTHMERR"/>
</dbReference>
<evidence type="ECO:0000256" key="3">
    <source>
        <dbReference type="ARBA" id="ARBA00023159"/>
    </source>
</evidence>
<dbReference type="InterPro" id="IPR047057">
    <property type="entry name" value="MerR_fam"/>
</dbReference>
<dbReference type="InterPro" id="IPR012925">
    <property type="entry name" value="TipAS_dom"/>
</dbReference>
<gene>
    <name evidence="6" type="ORF">QE109_13140</name>
</gene>
<dbReference type="CDD" id="cd01106">
    <property type="entry name" value="HTH_TipAL-Mta"/>
    <property type="match status" value="1"/>
</dbReference>
<protein>
    <submittedName>
        <fullName evidence="6">MerR family transcriptional regulator</fullName>
    </submittedName>
</protein>
<dbReference type="Pfam" id="PF13411">
    <property type="entry name" value="MerR_1"/>
    <property type="match status" value="1"/>
</dbReference>
<dbReference type="SUPFAM" id="SSF89082">
    <property type="entry name" value="Antibiotic binding domain of TipA-like multidrug resistance regulators"/>
    <property type="match status" value="1"/>
</dbReference>
<keyword evidence="2" id="KW-0238">DNA-binding</keyword>
<dbReference type="Proteomes" id="UP001158045">
    <property type="component" value="Unassembled WGS sequence"/>
</dbReference>
<dbReference type="PANTHER" id="PTHR30204">
    <property type="entry name" value="REDOX-CYCLING DRUG-SENSING TRANSCRIPTIONAL ACTIVATOR SOXR"/>
    <property type="match status" value="1"/>
</dbReference>
<evidence type="ECO:0000313" key="7">
    <source>
        <dbReference type="Proteomes" id="UP001158045"/>
    </source>
</evidence>
<keyword evidence="3" id="KW-0010">Activator</keyword>
<dbReference type="EMBL" id="JARYZI010000009">
    <property type="protein sequence ID" value="MDH8679099.1"/>
    <property type="molecule type" value="Genomic_DNA"/>
</dbReference>
<dbReference type="PROSITE" id="PS50937">
    <property type="entry name" value="HTH_MERR_2"/>
    <property type="match status" value="1"/>
</dbReference>
<sequence>MSYKVKQVSKIVGVSVRTLHHYDEIGLLTPEFVTAARYRLYSDEDLERLQQILFFKELGFNLQEIKNILDTPGFDKQKALYTHKELLIEKRKRIERLITSVEKTLEAVETGIEINKRDMFDGFDTMELEKHKERYAEETKERYGSSDAYKESVKKTSKYNKEDWAKIYAEAEEINKKIIVNRHKGPKDPAVQEGVAKLRQHITDSYYNCTVEIFRGLGDLYVQDERFTKSIDKDKPGYAEFLREAMHYYCDNLK</sequence>
<keyword evidence="4" id="KW-0804">Transcription</keyword>
<dbReference type="RefSeq" id="WP_281094996.1">
    <property type="nucleotide sequence ID" value="NZ_JARYZI010000009.1"/>
</dbReference>
<dbReference type="SMART" id="SM00422">
    <property type="entry name" value="HTH_MERR"/>
    <property type="match status" value="1"/>
</dbReference>
<organism evidence="6 7">
    <name type="scientific">Fusibacter bizertensis</name>
    <dbReference type="NCBI Taxonomy" id="1488331"/>
    <lineage>
        <taxon>Bacteria</taxon>
        <taxon>Bacillati</taxon>
        <taxon>Bacillota</taxon>
        <taxon>Clostridia</taxon>
        <taxon>Eubacteriales</taxon>
        <taxon>Eubacteriales Family XII. Incertae Sedis</taxon>
        <taxon>Fusibacter</taxon>
    </lineage>
</organism>
<evidence type="ECO:0000256" key="4">
    <source>
        <dbReference type="ARBA" id="ARBA00023163"/>
    </source>
</evidence>
<keyword evidence="7" id="KW-1185">Reference proteome</keyword>
<dbReference type="Gene3D" id="1.10.1660.10">
    <property type="match status" value="1"/>
</dbReference>
<name>A0ABT6NF88_9FIRM</name>
<proteinExistence type="predicted"/>